<dbReference type="RefSeq" id="WP_109608258.1">
    <property type="nucleotide sequence ID" value="NZ_QGHA01000004.1"/>
</dbReference>
<dbReference type="PANTHER" id="PTHR22572">
    <property type="entry name" value="SUGAR-1-PHOSPHATE GUANYL TRANSFERASE"/>
    <property type="match status" value="1"/>
</dbReference>
<gene>
    <name evidence="2" type="ORF">LX99_02618</name>
</gene>
<sequence>MEAVVLAGGLGTRLRSVISEVPKPMAPVANRPFLDYILHYLKKQGITRVILAVGYKWEIIRDHYNGVDASFGIDIDYSIEDEPLGTGGAIFKAADKIIANDFFIINGDTSFDIPLNELKTFATEKSAEITIALKKISNSDRYGSVECSPDGRVISFKEKSPGNIVTQAEINGGIYFMQKHLINKFNFPGKFSFETDFLQENLPGIAAFAKAFDSTFIDIGIPEDYYRAQKIFENVIPI</sequence>
<reference evidence="2 3" key="1">
    <citation type="submission" date="2018-05" db="EMBL/GenBank/DDBJ databases">
        <title>Genomic Encyclopedia of Archaeal and Bacterial Type Strains, Phase II (KMG-II): from individual species to whole genera.</title>
        <authorList>
            <person name="Goeker M."/>
        </authorList>
    </citation>
    <scope>NUCLEOTIDE SEQUENCE [LARGE SCALE GENOMIC DNA]</scope>
    <source>
        <strain evidence="2 3">DSM 19975</strain>
    </source>
</reference>
<dbReference type="InterPro" id="IPR029044">
    <property type="entry name" value="Nucleotide-diphossugar_trans"/>
</dbReference>
<organism evidence="2 3">
    <name type="scientific">Mucilaginibacter oryzae</name>
    <dbReference type="NCBI Taxonomy" id="468058"/>
    <lineage>
        <taxon>Bacteria</taxon>
        <taxon>Pseudomonadati</taxon>
        <taxon>Bacteroidota</taxon>
        <taxon>Sphingobacteriia</taxon>
        <taxon>Sphingobacteriales</taxon>
        <taxon>Sphingobacteriaceae</taxon>
        <taxon>Mucilaginibacter</taxon>
    </lineage>
</organism>
<dbReference type="EMBL" id="QGHA01000004">
    <property type="protein sequence ID" value="PWK77733.1"/>
    <property type="molecule type" value="Genomic_DNA"/>
</dbReference>
<evidence type="ECO:0000313" key="2">
    <source>
        <dbReference type="EMBL" id="PWK77733.1"/>
    </source>
</evidence>
<dbReference type="InterPro" id="IPR050486">
    <property type="entry name" value="Mannose-1P_guanyltransferase"/>
</dbReference>
<feature type="domain" description="Nucleotidyl transferase" evidence="1">
    <location>
        <begin position="3"/>
        <end position="231"/>
    </location>
</feature>
<proteinExistence type="predicted"/>
<dbReference type="CDD" id="cd06915">
    <property type="entry name" value="NTP_transferase_WcbM_like"/>
    <property type="match status" value="1"/>
</dbReference>
<dbReference type="GO" id="GO:0016779">
    <property type="term" value="F:nucleotidyltransferase activity"/>
    <property type="evidence" value="ECO:0007669"/>
    <property type="project" value="UniProtKB-KW"/>
</dbReference>
<protein>
    <submittedName>
        <fullName evidence="2">D-glycero-alpha-D-manno-heptose 1-phosphate guanylyltransferase</fullName>
    </submittedName>
</protein>
<keyword evidence="2" id="KW-0548">Nucleotidyltransferase</keyword>
<dbReference type="SUPFAM" id="SSF53448">
    <property type="entry name" value="Nucleotide-diphospho-sugar transferases"/>
    <property type="match status" value="1"/>
</dbReference>
<comment type="caution">
    <text evidence="2">The sequence shown here is derived from an EMBL/GenBank/DDBJ whole genome shotgun (WGS) entry which is preliminary data.</text>
</comment>
<dbReference type="Pfam" id="PF00483">
    <property type="entry name" value="NTP_transferase"/>
    <property type="match status" value="1"/>
</dbReference>
<dbReference type="InterPro" id="IPR005835">
    <property type="entry name" value="NTP_transferase_dom"/>
</dbReference>
<dbReference type="Gene3D" id="3.90.550.10">
    <property type="entry name" value="Spore Coat Polysaccharide Biosynthesis Protein SpsA, Chain A"/>
    <property type="match status" value="1"/>
</dbReference>
<evidence type="ECO:0000313" key="3">
    <source>
        <dbReference type="Proteomes" id="UP000245678"/>
    </source>
</evidence>
<dbReference type="AlphaFoldDB" id="A0A316HBR8"/>
<dbReference type="Proteomes" id="UP000245678">
    <property type="component" value="Unassembled WGS sequence"/>
</dbReference>
<name>A0A316HBR8_9SPHI</name>
<keyword evidence="2" id="KW-0808">Transferase</keyword>
<accession>A0A316HBR8</accession>
<evidence type="ECO:0000259" key="1">
    <source>
        <dbReference type="Pfam" id="PF00483"/>
    </source>
</evidence>
<keyword evidence="3" id="KW-1185">Reference proteome</keyword>